<proteinExistence type="predicted"/>
<sequence length="85" mass="7913">MSSTTALIMLLVLASAFVVQADNAGGINRFKRSGYGYNGGSAAAAAAAAAANGGGYGGNAAAASAAAAANGGYGGYGGCKTCGRK</sequence>
<feature type="signal peptide" evidence="1">
    <location>
        <begin position="1"/>
        <end position="21"/>
    </location>
</feature>
<protein>
    <submittedName>
        <fullName evidence="3">Uncharacterized protein</fullName>
    </submittedName>
</protein>
<evidence type="ECO:0000313" key="2">
    <source>
        <dbReference type="Proteomes" id="UP000887572"/>
    </source>
</evidence>
<dbReference type="Proteomes" id="UP000887572">
    <property type="component" value="Unplaced"/>
</dbReference>
<organism evidence="2 3">
    <name type="scientific">Globodera rostochiensis</name>
    <name type="common">Golden nematode worm</name>
    <name type="synonym">Heterodera rostochiensis</name>
    <dbReference type="NCBI Taxonomy" id="31243"/>
    <lineage>
        <taxon>Eukaryota</taxon>
        <taxon>Metazoa</taxon>
        <taxon>Ecdysozoa</taxon>
        <taxon>Nematoda</taxon>
        <taxon>Chromadorea</taxon>
        <taxon>Rhabditida</taxon>
        <taxon>Tylenchina</taxon>
        <taxon>Tylenchomorpha</taxon>
        <taxon>Tylenchoidea</taxon>
        <taxon>Heteroderidae</taxon>
        <taxon>Heteroderinae</taxon>
        <taxon>Globodera</taxon>
    </lineage>
</organism>
<evidence type="ECO:0000313" key="3">
    <source>
        <dbReference type="WBParaSite" id="Gr19_v10_g9117.t1"/>
    </source>
</evidence>
<accession>A0A914IBP6</accession>
<name>A0A914IBP6_GLORO</name>
<dbReference type="AlphaFoldDB" id="A0A914IBP6"/>
<reference evidence="3" key="1">
    <citation type="submission" date="2022-11" db="UniProtKB">
        <authorList>
            <consortium name="WormBaseParasite"/>
        </authorList>
    </citation>
    <scope>IDENTIFICATION</scope>
</reference>
<dbReference type="WBParaSite" id="Gr19_v10_g9117.t1">
    <property type="protein sequence ID" value="Gr19_v10_g9117.t1"/>
    <property type="gene ID" value="Gr19_v10_g9117"/>
</dbReference>
<evidence type="ECO:0000256" key="1">
    <source>
        <dbReference type="SAM" id="SignalP"/>
    </source>
</evidence>
<keyword evidence="2" id="KW-1185">Reference proteome</keyword>
<keyword evidence="1" id="KW-0732">Signal</keyword>
<feature type="chain" id="PRO_5037219229" evidence="1">
    <location>
        <begin position="22"/>
        <end position="85"/>
    </location>
</feature>